<dbReference type="GO" id="GO:0043066">
    <property type="term" value="P:negative regulation of apoptotic process"/>
    <property type="evidence" value="ECO:0007669"/>
    <property type="project" value="TreeGrafter"/>
</dbReference>
<accession>A0AAJ7T9S4</accession>
<dbReference type="InterPro" id="IPR008266">
    <property type="entry name" value="Tyr_kinase_AS"/>
</dbReference>
<dbReference type="GO" id="GO:0022008">
    <property type="term" value="P:neurogenesis"/>
    <property type="evidence" value="ECO:0007669"/>
    <property type="project" value="TreeGrafter"/>
</dbReference>
<dbReference type="InterPro" id="IPR050122">
    <property type="entry name" value="RTK"/>
</dbReference>
<evidence type="ECO:0000259" key="9">
    <source>
        <dbReference type="PROSITE" id="PS50011"/>
    </source>
</evidence>
<dbReference type="InterPro" id="IPR011009">
    <property type="entry name" value="Kinase-like_dom_sf"/>
</dbReference>
<evidence type="ECO:0000256" key="1">
    <source>
        <dbReference type="ARBA" id="ARBA00004479"/>
    </source>
</evidence>
<evidence type="ECO:0000256" key="8">
    <source>
        <dbReference type="SAM" id="MobiDB-lite"/>
    </source>
</evidence>
<dbReference type="GO" id="GO:0043235">
    <property type="term" value="C:receptor complex"/>
    <property type="evidence" value="ECO:0007669"/>
    <property type="project" value="TreeGrafter"/>
</dbReference>
<dbReference type="GO" id="GO:0009925">
    <property type="term" value="C:basal plasma membrane"/>
    <property type="evidence" value="ECO:0007669"/>
    <property type="project" value="TreeGrafter"/>
</dbReference>
<dbReference type="PROSITE" id="PS00107">
    <property type="entry name" value="PROTEIN_KINASE_ATP"/>
    <property type="match status" value="1"/>
</dbReference>
<evidence type="ECO:0000256" key="5">
    <source>
        <dbReference type="ARBA" id="ARBA00023170"/>
    </source>
</evidence>
<keyword evidence="4" id="KW-0418">Kinase</keyword>
<dbReference type="InterPro" id="IPR001245">
    <property type="entry name" value="Ser-Thr/Tyr_kinase_cat_dom"/>
</dbReference>
<dbReference type="FunFam" id="1.10.510.10:FF:000216">
    <property type="entry name" value="Tyrosine-protein kinase SYK"/>
    <property type="match status" value="1"/>
</dbReference>
<proteinExistence type="predicted"/>
<keyword evidence="4" id="KW-0808">Transferase</keyword>
<dbReference type="InterPro" id="IPR017441">
    <property type="entry name" value="Protein_kinase_ATP_BS"/>
</dbReference>
<dbReference type="GO" id="GO:0005524">
    <property type="term" value="F:ATP binding"/>
    <property type="evidence" value="ECO:0007669"/>
    <property type="project" value="UniProtKB-UniRule"/>
</dbReference>
<keyword evidence="5" id="KW-0675">Receptor</keyword>
<evidence type="ECO:0000256" key="3">
    <source>
        <dbReference type="ARBA" id="ARBA00022840"/>
    </source>
</evidence>
<keyword evidence="2 7" id="KW-0547">Nucleotide-binding</keyword>
<dbReference type="PANTHER" id="PTHR24416">
    <property type="entry name" value="TYROSINE-PROTEIN KINASE RECEPTOR"/>
    <property type="match status" value="1"/>
</dbReference>
<evidence type="ECO:0000256" key="6">
    <source>
        <dbReference type="ARBA" id="ARBA00051243"/>
    </source>
</evidence>
<dbReference type="PROSITE" id="PS00109">
    <property type="entry name" value="PROTEIN_KINASE_TYR"/>
    <property type="match status" value="1"/>
</dbReference>
<dbReference type="SUPFAM" id="SSF56112">
    <property type="entry name" value="Protein kinase-like (PK-like)"/>
    <property type="match status" value="1"/>
</dbReference>
<dbReference type="Proteomes" id="UP001318040">
    <property type="component" value="Chromosome 1"/>
</dbReference>
<dbReference type="Pfam" id="PF07714">
    <property type="entry name" value="PK_Tyr_Ser-Thr"/>
    <property type="match status" value="1"/>
</dbReference>
<evidence type="ECO:0000256" key="4">
    <source>
        <dbReference type="ARBA" id="ARBA00023137"/>
    </source>
</evidence>
<dbReference type="PANTHER" id="PTHR24416:SF566">
    <property type="entry name" value="EPIDERMAL GROWTH FACTOR RECEPTOR"/>
    <property type="match status" value="1"/>
</dbReference>
<dbReference type="GO" id="GO:0008284">
    <property type="term" value="P:positive regulation of cell population proliferation"/>
    <property type="evidence" value="ECO:0007669"/>
    <property type="project" value="TreeGrafter"/>
</dbReference>
<dbReference type="PROSITE" id="PS50011">
    <property type="entry name" value="PROTEIN_KINASE_DOM"/>
    <property type="match status" value="1"/>
</dbReference>
<dbReference type="KEGG" id="pmrn:116944195"/>
<keyword evidence="10" id="KW-1185">Reference proteome</keyword>
<evidence type="ECO:0000313" key="11">
    <source>
        <dbReference type="RefSeq" id="XP_032813971.1"/>
    </source>
</evidence>
<reference evidence="11" key="1">
    <citation type="submission" date="2025-08" db="UniProtKB">
        <authorList>
            <consortium name="RefSeq"/>
        </authorList>
    </citation>
    <scope>IDENTIFICATION</scope>
    <source>
        <tissue evidence="11">Sperm</tissue>
    </source>
</reference>
<dbReference type="Gene3D" id="3.30.200.20">
    <property type="entry name" value="Phosphorylase Kinase, domain 1"/>
    <property type="match status" value="1"/>
</dbReference>
<dbReference type="GO" id="GO:0007169">
    <property type="term" value="P:cell surface receptor protein tyrosine kinase signaling pathway"/>
    <property type="evidence" value="ECO:0007669"/>
    <property type="project" value="TreeGrafter"/>
</dbReference>
<dbReference type="PRINTS" id="PR00109">
    <property type="entry name" value="TYRKINASE"/>
</dbReference>
<evidence type="ECO:0000313" key="10">
    <source>
        <dbReference type="Proteomes" id="UP001318040"/>
    </source>
</evidence>
<keyword evidence="4" id="KW-0829">Tyrosine-protein kinase</keyword>
<feature type="domain" description="Protein kinase" evidence="9">
    <location>
        <begin position="125"/>
        <end position="385"/>
    </location>
</feature>
<dbReference type="InterPro" id="IPR020635">
    <property type="entry name" value="Tyr_kinase_cat_dom"/>
</dbReference>
<dbReference type="SMART" id="SM00219">
    <property type="entry name" value="TyrKc"/>
    <property type="match status" value="1"/>
</dbReference>
<gene>
    <name evidence="11" type="primary">LOC116944195</name>
</gene>
<dbReference type="AlphaFoldDB" id="A0AAJ7T9S4"/>
<protein>
    <submittedName>
        <fullName evidence="11">Tyrosine-protein kinase SYK-like isoform X1</fullName>
    </submittedName>
</protein>
<evidence type="ECO:0000256" key="2">
    <source>
        <dbReference type="ARBA" id="ARBA00022741"/>
    </source>
</evidence>
<evidence type="ECO:0000256" key="7">
    <source>
        <dbReference type="PROSITE-ProRule" id="PRU10141"/>
    </source>
</evidence>
<feature type="binding site" evidence="7">
    <location>
        <position position="156"/>
    </location>
    <ligand>
        <name>ATP</name>
        <dbReference type="ChEBI" id="CHEBI:30616"/>
    </ligand>
</feature>
<dbReference type="Gene3D" id="1.10.510.10">
    <property type="entry name" value="Transferase(Phosphotransferase) domain 1"/>
    <property type="match status" value="1"/>
</dbReference>
<keyword evidence="3 7" id="KW-0067">ATP-binding</keyword>
<comment type="catalytic activity">
    <reaction evidence="6">
        <text>L-tyrosyl-[protein] + ATP = O-phospho-L-tyrosyl-[protein] + ADP + H(+)</text>
        <dbReference type="Rhea" id="RHEA:10596"/>
        <dbReference type="Rhea" id="RHEA-COMP:10136"/>
        <dbReference type="Rhea" id="RHEA-COMP:20101"/>
        <dbReference type="ChEBI" id="CHEBI:15378"/>
        <dbReference type="ChEBI" id="CHEBI:30616"/>
        <dbReference type="ChEBI" id="CHEBI:46858"/>
        <dbReference type="ChEBI" id="CHEBI:61978"/>
        <dbReference type="ChEBI" id="CHEBI:456216"/>
        <dbReference type="EC" id="2.7.10.1"/>
    </reaction>
</comment>
<dbReference type="InterPro" id="IPR000719">
    <property type="entry name" value="Prot_kinase_dom"/>
</dbReference>
<comment type="subcellular location">
    <subcellularLocation>
        <location evidence="1">Membrane</location>
        <topology evidence="1">Single-pass type I membrane protein</topology>
    </subcellularLocation>
</comment>
<dbReference type="RefSeq" id="XP_032813971.1">
    <property type="nucleotide sequence ID" value="XM_032958080.1"/>
</dbReference>
<organism evidence="10 11">
    <name type="scientific">Petromyzon marinus</name>
    <name type="common">Sea lamprey</name>
    <dbReference type="NCBI Taxonomy" id="7757"/>
    <lineage>
        <taxon>Eukaryota</taxon>
        <taxon>Metazoa</taxon>
        <taxon>Chordata</taxon>
        <taxon>Craniata</taxon>
        <taxon>Vertebrata</taxon>
        <taxon>Cyclostomata</taxon>
        <taxon>Hyperoartia</taxon>
        <taxon>Petromyzontiformes</taxon>
        <taxon>Petromyzontidae</taxon>
        <taxon>Petromyzon</taxon>
    </lineage>
</organism>
<name>A0AAJ7T9S4_PETMA</name>
<sequence>MESNHVTPAPPRVPLPGCCCCCGDNEPSSSSSQGPRLPDNHRHSAPPSPQPRRWMTHLRYSLPLFRRAPAPARGGEYDFQDNWRNLYEINRRALPHETPVYNSLYEDPEEVRGRGMFLQRERLTLDCGNQLGSGNFGAVLRGIYKFQRKEVQVAVKVLKPVENQEMLKTELMKEAELMHQLDHPYIVRMFGVCEGEALMLVMEVAYLGPLNKYLKEHKETMSSNHLVELMHQVSDGMKYLEERSFVHRDLAARNVLLVSERYAKISDFGLSKALAAGESYYKAKVSGKWPLKWYAPECIQHFEFSSKGDVWSFGVTMWETFTYGDRPYKGFKAAVLLDFLKAEKRLDKPPGCPEAIYELMLKTWNTDTNLRPSFSDIEDTLGRYLAGK</sequence>
<dbReference type="GO" id="GO:0004714">
    <property type="term" value="F:transmembrane receptor protein tyrosine kinase activity"/>
    <property type="evidence" value="ECO:0007669"/>
    <property type="project" value="UniProtKB-EC"/>
</dbReference>
<feature type="region of interest" description="Disordered" evidence="8">
    <location>
        <begin position="26"/>
        <end position="53"/>
    </location>
</feature>